<evidence type="ECO:0000259" key="6">
    <source>
        <dbReference type="PROSITE" id="PS50977"/>
    </source>
</evidence>
<feature type="DNA-binding region" description="H-T-H motif" evidence="5">
    <location>
        <begin position="31"/>
        <end position="50"/>
    </location>
</feature>
<keyword evidence="2" id="KW-0805">Transcription regulation</keyword>
<evidence type="ECO:0000256" key="4">
    <source>
        <dbReference type="ARBA" id="ARBA00023163"/>
    </source>
</evidence>
<dbReference type="PANTHER" id="PTHR30055:SF234">
    <property type="entry name" value="HTH-TYPE TRANSCRIPTIONAL REGULATOR BETI"/>
    <property type="match status" value="1"/>
</dbReference>
<dbReference type="EMBL" id="LR134363">
    <property type="protein sequence ID" value="VEG74443.1"/>
    <property type="molecule type" value="Genomic_DNA"/>
</dbReference>
<dbReference type="RefSeq" id="WP_026428048.1">
    <property type="nucleotide sequence ID" value="NZ_CBCRWE010000007.1"/>
</dbReference>
<dbReference type="InterPro" id="IPR009057">
    <property type="entry name" value="Homeodomain-like_sf"/>
</dbReference>
<dbReference type="InterPro" id="IPR050109">
    <property type="entry name" value="HTH-type_TetR-like_transc_reg"/>
</dbReference>
<gene>
    <name evidence="7" type="ORF">NCTC11923_01077</name>
</gene>
<keyword evidence="8" id="KW-1185">Reference proteome</keyword>
<sequence length="197" mass="21572">MVQRPTADEPTADISQAVWRTVAEDGIEATTVRRVAERAGCTTGRIMHHFRTRSAMLIHARELLYERTAARADAAERAIGDPQERLIEVLSGSLTLDAERGQEARVWTGFAAAALPDGDMRQTHIASTRRWRARIESLVEACAGQASTTATRHAAMRLIALTEGLAGLSSLDPDSYPPEQQTTLLREEVTLTLRALA</sequence>
<proteinExistence type="predicted"/>
<evidence type="ECO:0000313" key="7">
    <source>
        <dbReference type="EMBL" id="VEG74443.1"/>
    </source>
</evidence>
<dbReference type="STRING" id="1278298.GCA_000428685_01442"/>
<dbReference type="Pfam" id="PF00440">
    <property type="entry name" value="TetR_N"/>
    <property type="match status" value="1"/>
</dbReference>
<evidence type="ECO:0000256" key="2">
    <source>
        <dbReference type="ARBA" id="ARBA00023015"/>
    </source>
</evidence>
<dbReference type="InterPro" id="IPR036271">
    <property type="entry name" value="Tet_transcr_reg_TetR-rel_C_sf"/>
</dbReference>
<keyword evidence="1" id="KW-0678">Repressor</keyword>
<dbReference type="KEGG" id="asla:NCTC11923_01077"/>
<evidence type="ECO:0000313" key="8">
    <source>
        <dbReference type="Proteomes" id="UP000276899"/>
    </source>
</evidence>
<dbReference type="Gene3D" id="1.10.357.10">
    <property type="entry name" value="Tetracycline Repressor, domain 2"/>
    <property type="match status" value="1"/>
</dbReference>
<dbReference type="PROSITE" id="PS50977">
    <property type="entry name" value="HTH_TETR_2"/>
    <property type="match status" value="1"/>
</dbReference>
<reference evidence="7 8" key="1">
    <citation type="submission" date="2018-12" db="EMBL/GenBank/DDBJ databases">
        <authorList>
            <consortium name="Pathogen Informatics"/>
        </authorList>
    </citation>
    <scope>NUCLEOTIDE SEQUENCE [LARGE SCALE GENOMIC DNA]</scope>
    <source>
        <strain evidence="7 8">NCTC11923</strain>
    </source>
</reference>
<protein>
    <submittedName>
        <fullName evidence="7">TetR family transcriptional regulator</fullName>
    </submittedName>
</protein>
<dbReference type="PANTHER" id="PTHR30055">
    <property type="entry name" value="HTH-TYPE TRANSCRIPTIONAL REGULATOR RUTR"/>
    <property type="match status" value="1"/>
</dbReference>
<dbReference type="AlphaFoldDB" id="A0A448KBY7"/>
<keyword evidence="3 5" id="KW-0238">DNA-binding</keyword>
<dbReference type="SUPFAM" id="SSF46689">
    <property type="entry name" value="Homeodomain-like"/>
    <property type="match status" value="1"/>
</dbReference>
<dbReference type="GO" id="GO:0003700">
    <property type="term" value="F:DNA-binding transcription factor activity"/>
    <property type="evidence" value="ECO:0007669"/>
    <property type="project" value="TreeGrafter"/>
</dbReference>
<dbReference type="SUPFAM" id="SSF48498">
    <property type="entry name" value="Tetracyclin repressor-like, C-terminal domain"/>
    <property type="match status" value="1"/>
</dbReference>
<organism evidence="7 8">
    <name type="scientific">Actinomyces slackii</name>
    <dbReference type="NCBI Taxonomy" id="52774"/>
    <lineage>
        <taxon>Bacteria</taxon>
        <taxon>Bacillati</taxon>
        <taxon>Actinomycetota</taxon>
        <taxon>Actinomycetes</taxon>
        <taxon>Actinomycetales</taxon>
        <taxon>Actinomycetaceae</taxon>
        <taxon>Actinomyces</taxon>
    </lineage>
</organism>
<accession>A0A448KBY7</accession>
<dbReference type="GO" id="GO:0000976">
    <property type="term" value="F:transcription cis-regulatory region binding"/>
    <property type="evidence" value="ECO:0007669"/>
    <property type="project" value="TreeGrafter"/>
</dbReference>
<dbReference type="InterPro" id="IPR001647">
    <property type="entry name" value="HTH_TetR"/>
</dbReference>
<keyword evidence="4" id="KW-0804">Transcription</keyword>
<dbReference type="Proteomes" id="UP000276899">
    <property type="component" value="Chromosome"/>
</dbReference>
<dbReference type="Pfam" id="PF13977">
    <property type="entry name" value="TetR_C_6"/>
    <property type="match status" value="1"/>
</dbReference>
<evidence type="ECO:0000256" key="5">
    <source>
        <dbReference type="PROSITE-ProRule" id="PRU00335"/>
    </source>
</evidence>
<feature type="domain" description="HTH tetR-type" evidence="6">
    <location>
        <begin position="8"/>
        <end position="68"/>
    </location>
</feature>
<evidence type="ECO:0000256" key="3">
    <source>
        <dbReference type="ARBA" id="ARBA00023125"/>
    </source>
</evidence>
<evidence type="ECO:0000256" key="1">
    <source>
        <dbReference type="ARBA" id="ARBA00022491"/>
    </source>
</evidence>
<name>A0A448KBY7_9ACTO</name>
<dbReference type="InterPro" id="IPR039538">
    <property type="entry name" value="BetI_C"/>
</dbReference>